<gene>
    <name evidence="2" type="ORF">WR25_06923</name>
</gene>
<name>A0A2A2KZ54_9BILA</name>
<protein>
    <submittedName>
        <fullName evidence="2">Uncharacterized protein</fullName>
    </submittedName>
</protein>
<sequence length="389" mass="42076">MVFLPPGTIGPVGVKGSCSHCTPSNDRPSHIPPGTYSDPRTEYGELPEQLISNSYSSESRRPSAPHPAPTSSSYDSSGSQSSRAYSSKSGYSHSANLQPPTGNSDDSLVPLPSYSDLPDRPQTIDYKEIQPIAPKHAGDYSAAGNFRDNSQQASGYETAHRPAGRKPGYDAAQLEALGYADRPVGSRNRDRSNSNDYSGVGGGSLSSHFGASAPSTSQSYRSQSSGPSADHSNAAIESSQHEHVPATQQHSQYVGARAHAPTSYSRQLQTRQGYNVRVMASGSYGALPVGEMLRRTPPNPFGNFPRYASPPGAATAYRLMKISVFLNLLLSTKWLTLKKFEYILNAHKLMKNSDPVESTTAKDLILWSTALVNFMYILYFITCRLGDEE</sequence>
<feature type="region of interest" description="Disordered" evidence="1">
    <location>
        <begin position="1"/>
        <end position="167"/>
    </location>
</feature>
<evidence type="ECO:0000313" key="3">
    <source>
        <dbReference type="Proteomes" id="UP000218231"/>
    </source>
</evidence>
<evidence type="ECO:0000256" key="1">
    <source>
        <dbReference type="SAM" id="MobiDB-lite"/>
    </source>
</evidence>
<dbReference type="EMBL" id="LIAE01007451">
    <property type="protein sequence ID" value="PAV79214.1"/>
    <property type="molecule type" value="Genomic_DNA"/>
</dbReference>
<proteinExistence type="predicted"/>
<feature type="region of interest" description="Disordered" evidence="1">
    <location>
        <begin position="179"/>
        <end position="269"/>
    </location>
</feature>
<dbReference type="AlphaFoldDB" id="A0A2A2KZ54"/>
<dbReference type="Proteomes" id="UP000218231">
    <property type="component" value="Unassembled WGS sequence"/>
</dbReference>
<evidence type="ECO:0000313" key="2">
    <source>
        <dbReference type="EMBL" id="PAV79214.1"/>
    </source>
</evidence>
<organism evidence="2 3">
    <name type="scientific">Diploscapter pachys</name>
    <dbReference type="NCBI Taxonomy" id="2018661"/>
    <lineage>
        <taxon>Eukaryota</taxon>
        <taxon>Metazoa</taxon>
        <taxon>Ecdysozoa</taxon>
        <taxon>Nematoda</taxon>
        <taxon>Chromadorea</taxon>
        <taxon>Rhabditida</taxon>
        <taxon>Rhabditina</taxon>
        <taxon>Rhabditomorpha</taxon>
        <taxon>Rhabditoidea</taxon>
        <taxon>Rhabditidae</taxon>
        <taxon>Diploscapter</taxon>
    </lineage>
</organism>
<feature type="compositionally biased region" description="Polar residues" evidence="1">
    <location>
        <begin position="95"/>
        <end position="106"/>
    </location>
</feature>
<reference evidence="2 3" key="1">
    <citation type="journal article" date="2017" name="Curr. Biol.">
        <title>Genome architecture and evolution of a unichromosomal asexual nematode.</title>
        <authorList>
            <person name="Fradin H."/>
            <person name="Zegar C."/>
            <person name="Gutwein M."/>
            <person name="Lucas J."/>
            <person name="Kovtun M."/>
            <person name="Corcoran D."/>
            <person name="Baugh L.R."/>
            <person name="Kiontke K."/>
            <person name="Gunsalus K."/>
            <person name="Fitch D.H."/>
            <person name="Piano F."/>
        </authorList>
    </citation>
    <scope>NUCLEOTIDE SEQUENCE [LARGE SCALE GENOMIC DNA]</scope>
    <source>
        <strain evidence="2">PF1309</strain>
    </source>
</reference>
<comment type="caution">
    <text evidence="2">The sequence shown here is derived from an EMBL/GenBank/DDBJ whole genome shotgun (WGS) entry which is preliminary data.</text>
</comment>
<keyword evidence="3" id="KW-1185">Reference proteome</keyword>
<feature type="compositionally biased region" description="Low complexity" evidence="1">
    <location>
        <begin position="211"/>
        <end position="229"/>
    </location>
</feature>
<feature type="compositionally biased region" description="Low complexity" evidence="1">
    <location>
        <begin position="69"/>
        <end position="94"/>
    </location>
</feature>
<accession>A0A2A2KZ54</accession>